<feature type="domain" description="Response regulatory" evidence="2">
    <location>
        <begin position="3"/>
        <end position="116"/>
    </location>
</feature>
<dbReference type="Gene3D" id="3.40.50.2300">
    <property type="match status" value="1"/>
</dbReference>
<feature type="domain" description="HTH LytTR-type" evidence="3">
    <location>
        <begin position="143"/>
        <end position="244"/>
    </location>
</feature>
<evidence type="ECO:0000313" key="5">
    <source>
        <dbReference type="Proteomes" id="UP000607435"/>
    </source>
</evidence>
<evidence type="ECO:0000259" key="2">
    <source>
        <dbReference type="PROSITE" id="PS50110"/>
    </source>
</evidence>
<gene>
    <name evidence="4" type="ORF">H6H04_10210</name>
</gene>
<dbReference type="InterPro" id="IPR001789">
    <property type="entry name" value="Sig_transdc_resp-reg_receiver"/>
</dbReference>
<dbReference type="Pfam" id="PF00072">
    <property type="entry name" value="Response_reg"/>
    <property type="match status" value="1"/>
</dbReference>
<dbReference type="PANTHER" id="PTHR37299">
    <property type="entry name" value="TRANSCRIPTIONAL REGULATOR-RELATED"/>
    <property type="match status" value="1"/>
</dbReference>
<reference evidence="4 5" key="1">
    <citation type="submission" date="2020-08" db="EMBL/GenBank/DDBJ databases">
        <title>Winogradskyella ouciana sp. nov., isolated from the hadal seawater of the Mariana Trench.</title>
        <authorList>
            <person name="He X."/>
        </authorList>
    </citation>
    <scope>NUCLEOTIDE SEQUENCE [LARGE SCALE GENOMIC DNA]</scope>
    <source>
        <strain evidence="4 5">KCTC 22026</strain>
    </source>
</reference>
<dbReference type="Pfam" id="PF04397">
    <property type="entry name" value="LytTR"/>
    <property type="match status" value="1"/>
</dbReference>
<evidence type="ECO:0000256" key="1">
    <source>
        <dbReference type="PROSITE-ProRule" id="PRU00169"/>
    </source>
</evidence>
<dbReference type="InterPro" id="IPR007492">
    <property type="entry name" value="LytTR_DNA-bd_dom"/>
</dbReference>
<proteinExistence type="predicted"/>
<dbReference type="SMART" id="SM00850">
    <property type="entry name" value="LytTR"/>
    <property type="match status" value="1"/>
</dbReference>
<dbReference type="EMBL" id="JACOME010000002">
    <property type="protein sequence ID" value="MBC3846752.1"/>
    <property type="molecule type" value="Genomic_DNA"/>
</dbReference>
<evidence type="ECO:0000313" key="4">
    <source>
        <dbReference type="EMBL" id="MBC3846752.1"/>
    </source>
</evidence>
<dbReference type="InterPro" id="IPR046947">
    <property type="entry name" value="LytR-like"/>
</dbReference>
<sequence>MINTIIIDDEKHCSDRILNLIEQHPYTFNVLAVIDTVEEALKTVPKLQPDLVFLDIKIHDKTGFDFLQDINEVNFKVIFTTAFDNYAIKAFKYSAFDYLLKPIDSDDFSDAVSRLKADINQHNIENQIQNLLKNLNPNQNKIITIPSLTGFETLKVEDIIHLEADTSYTHIHTNEGKFMVSKPIKFYEDLLDENSFFKTHKSHLINMNHVKKYFKGKQSYVVMSNDAKVPISVRRKDKFLKRFM</sequence>
<dbReference type="PANTHER" id="PTHR37299:SF1">
    <property type="entry name" value="STAGE 0 SPORULATION PROTEIN A HOMOLOG"/>
    <property type="match status" value="1"/>
</dbReference>
<dbReference type="Proteomes" id="UP000607435">
    <property type="component" value="Unassembled WGS sequence"/>
</dbReference>
<dbReference type="SUPFAM" id="SSF52172">
    <property type="entry name" value="CheY-like"/>
    <property type="match status" value="1"/>
</dbReference>
<keyword evidence="1" id="KW-0597">Phosphoprotein</keyword>
<dbReference type="PROSITE" id="PS50930">
    <property type="entry name" value="HTH_LYTTR"/>
    <property type="match status" value="1"/>
</dbReference>
<dbReference type="InterPro" id="IPR011006">
    <property type="entry name" value="CheY-like_superfamily"/>
</dbReference>
<accession>A0ABR6Y1Y9</accession>
<feature type="modified residue" description="4-aspartylphosphate" evidence="1">
    <location>
        <position position="55"/>
    </location>
</feature>
<name>A0ABR6Y1Y9_9FLAO</name>
<comment type="caution">
    <text evidence="4">The sequence shown here is derived from an EMBL/GenBank/DDBJ whole genome shotgun (WGS) entry which is preliminary data.</text>
</comment>
<dbReference type="PROSITE" id="PS50110">
    <property type="entry name" value="RESPONSE_REGULATORY"/>
    <property type="match status" value="1"/>
</dbReference>
<protein>
    <submittedName>
        <fullName evidence="4">Response regulator</fullName>
    </submittedName>
</protein>
<dbReference type="Gene3D" id="2.40.50.1020">
    <property type="entry name" value="LytTr DNA-binding domain"/>
    <property type="match status" value="1"/>
</dbReference>
<organism evidence="4 5">
    <name type="scientific">Winogradskyella echinorum</name>
    <dbReference type="NCBI Taxonomy" id="538189"/>
    <lineage>
        <taxon>Bacteria</taxon>
        <taxon>Pseudomonadati</taxon>
        <taxon>Bacteroidota</taxon>
        <taxon>Flavobacteriia</taxon>
        <taxon>Flavobacteriales</taxon>
        <taxon>Flavobacteriaceae</taxon>
        <taxon>Winogradskyella</taxon>
    </lineage>
</organism>
<dbReference type="SMART" id="SM00448">
    <property type="entry name" value="REC"/>
    <property type="match status" value="1"/>
</dbReference>
<keyword evidence="5" id="KW-1185">Reference proteome</keyword>
<evidence type="ECO:0000259" key="3">
    <source>
        <dbReference type="PROSITE" id="PS50930"/>
    </source>
</evidence>